<reference evidence="4" key="2">
    <citation type="journal article" date="2007" name="Science">
        <title>Draft genome sequence of the sexually transmitted pathogen Trichomonas vaginalis.</title>
        <authorList>
            <person name="Carlton J.M."/>
            <person name="Hirt R.P."/>
            <person name="Silva J.C."/>
            <person name="Delcher A.L."/>
            <person name="Schatz M."/>
            <person name="Zhao Q."/>
            <person name="Wortman J.R."/>
            <person name="Bidwell S.L."/>
            <person name="Alsmark U.C.M."/>
            <person name="Besteiro S."/>
            <person name="Sicheritz-Ponten T."/>
            <person name="Noel C.J."/>
            <person name="Dacks J.B."/>
            <person name="Foster P.G."/>
            <person name="Simillion C."/>
            <person name="Van de Peer Y."/>
            <person name="Miranda-Saavedra D."/>
            <person name="Barton G.J."/>
            <person name="Westrop G.D."/>
            <person name="Mueller S."/>
            <person name="Dessi D."/>
            <person name="Fiori P.L."/>
            <person name="Ren Q."/>
            <person name="Paulsen I."/>
            <person name="Zhang H."/>
            <person name="Bastida-Corcuera F.D."/>
            <person name="Simoes-Barbosa A."/>
            <person name="Brown M.T."/>
            <person name="Hayes R.D."/>
            <person name="Mukherjee M."/>
            <person name="Okumura C.Y."/>
            <person name="Schneider R."/>
            <person name="Smith A.J."/>
            <person name="Vanacova S."/>
            <person name="Villalvazo M."/>
            <person name="Haas B.J."/>
            <person name="Pertea M."/>
            <person name="Feldblyum T.V."/>
            <person name="Utterback T.R."/>
            <person name="Shu C.L."/>
            <person name="Osoegawa K."/>
            <person name="de Jong P.J."/>
            <person name="Hrdy I."/>
            <person name="Horvathova L."/>
            <person name="Zubacova Z."/>
            <person name="Dolezal P."/>
            <person name="Malik S.B."/>
            <person name="Logsdon J.M. Jr."/>
            <person name="Henze K."/>
            <person name="Gupta A."/>
            <person name="Wang C.C."/>
            <person name="Dunne R.L."/>
            <person name="Upcroft J.A."/>
            <person name="Upcroft P."/>
            <person name="White O."/>
            <person name="Salzberg S.L."/>
            <person name="Tang P."/>
            <person name="Chiu C.-H."/>
            <person name="Lee Y.-S."/>
            <person name="Embley T.M."/>
            <person name="Coombs G.H."/>
            <person name="Mottram J.C."/>
            <person name="Tachezy J."/>
            <person name="Fraser-Liggett C.M."/>
            <person name="Johnson P.J."/>
        </authorList>
    </citation>
    <scope>NUCLEOTIDE SEQUENCE [LARGE SCALE GENOMIC DNA]</scope>
    <source>
        <strain evidence="4">G3</strain>
    </source>
</reference>
<dbReference type="Proteomes" id="UP000001542">
    <property type="component" value="Unassembled WGS sequence"/>
</dbReference>
<dbReference type="SUPFAM" id="SSF140860">
    <property type="entry name" value="Pseudo ankyrin repeat-like"/>
    <property type="match status" value="1"/>
</dbReference>
<evidence type="ECO:0000313" key="4">
    <source>
        <dbReference type="EMBL" id="EAX97678.1"/>
    </source>
</evidence>
<dbReference type="RefSeq" id="XP_001310608.1">
    <property type="nucleotide sequence ID" value="XM_001310607.1"/>
</dbReference>
<keyword evidence="1" id="KW-0677">Repeat</keyword>
<dbReference type="STRING" id="5722.A2FBP1"/>
<keyword evidence="5" id="KW-1185">Reference proteome</keyword>
<dbReference type="VEuPathDB" id="TrichDB:TVAG_346800"/>
<dbReference type="PANTHER" id="PTHR24141">
    <property type="entry name" value="2-5A-DEPENDENT RIBONUCLEASE"/>
    <property type="match status" value="1"/>
</dbReference>
<dbReference type="EMBL" id="DS113705">
    <property type="protein sequence ID" value="EAX97678.1"/>
    <property type="molecule type" value="Genomic_DNA"/>
</dbReference>
<evidence type="ECO:0000313" key="5">
    <source>
        <dbReference type="Proteomes" id="UP000001542"/>
    </source>
</evidence>
<dbReference type="InterPro" id="IPR002110">
    <property type="entry name" value="Ankyrin_rpt"/>
</dbReference>
<dbReference type="SMART" id="SM00248">
    <property type="entry name" value="ANK"/>
    <property type="match status" value="5"/>
</dbReference>
<accession>A2FBP1</accession>
<proteinExistence type="predicted"/>
<dbReference type="InterPro" id="IPR036770">
    <property type="entry name" value="Ankyrin_rpt-contain_sf"/>
</dbReference>
<dbReference type="VEuPathDB" id="TrichDB:TVAGG3_0937950"/>
<evidence type="ECO:0000256" key="2">
    <source>
        <dbReference type="ARBA" id="ARBA00023043"/>
    </source>
</evidence>
<feature type="repeat" description="ANK" evidence="3">
    <location>
        <begin position="266"/>
        <end position="298"/>
    </location>
</feature>
<gene>
    <name evidence="4" type="ORF">TVAG_346800</name>
</gene>
<dbReference type="SMR" id="A2FBP1"/>
<dbReference type="Gene3D" id="1.25.40.20">
    <property type="entry name" value="Ankyrin repeat-containing domain"/>
    <property type="match status" value="1"/>
</dbReference>
<dbReference type="OrthoDB" id="4772757at2759"/>
<sequence>MNIPFEESIIPEKLLTLREIENIVFNPYDENISKYEEIIKNLDQSYLRILHRMIIKSAEVNRRHYKTLGNFWAMLPSPHFNVENTYFTNYLLKRNIAKDNFFYKLPKDFPDTEVVESIFPENSLGYFVINDDLSNVCAEVTLEDPSNLTFSLDGHSYSLFSLACLFGSSQVVQWCKVNSLTINTDVMRAAIKGRNLEIAQIVFEESNLAETFIDVAIMFHNDEFAQWILEDNEVQYNLIRAIEEFNTLAVAYAILSNYDVNIQSPEGDFPLNWAVYYGERPLIEYLLDNGANTELHNDSQTNPLILAANQGYADIVKLLIERGANIEYFGESHRTPIFFAVANNHADIVNYLIEKGASLDVITEDNLDVVFVACFNGSFDCLKILLQHGKKLTKDDFIGACCSPNMELIEFVFKETKEVNYTGIFGYSPLLAAIENNRINVVKHLLEIGADPHLPSDSGTLPLNACITHEMKELVRSYLK</sequence>
<feature type="repeat" description="ANK" evidence="3">
    <location>
        <begin position="299"/>
        <end position="331"/>
    </location>
</feature>
<dbReference type="PANTHER" id="PTHR24141:SF1">
    <property type="entry name" value="2-5A-DEPENDENT RIBONUCLEASE"/>
    <property type="match status" value="1"/>
</dbReference>
<evidence type="ECO:0000256" key="1">
    <source>
        <dbReference type="ARBA" id="ARBA00022737"/>
    </source>
</evidence>
<dbReference type="eggNOG" id="KOG0504">
    <property type="taxonomic scope" value="Eukaryota"/>
</dbReference>
<evidence type="ECO:0000256" key="3">
    <source>
        <dbReference type="PROSITE-ProRule" id="PRU00023"/>
    </source>
</evidence>
<dbReference type="AlphaFoldDB" id="A2FBP1"/>
<dbReference type="InParanoid" id="A2FBP1"/>
<feature type="repeat" description="ANK" evidence="3">
    <location>
        <begin position="332"/>
        <end position="364"/>
    </location>
</feature>
<feature type="repeat" description="ANK" evidence="3">
    <location>
        <begin position="425"/>
        <end position="457"/>
    </location>
</feature>
<dbReference type="PROSITE" id="PS50297">
    <property type="entry name" value="ANK_REP_REGION"/>
    <property type="match status" value="4"/>
</dbReference>
<protein>
    <submittedName>
        <fullName evidence="4">Uncharacterized protein</fullName>
    </submittedName>
</protein>
<dbReference type="SUPFAM" id="SSF48403">
    <property type="entry name" value="Ankyrin repeat"/>
    <property type="match status" value="1"/>
</dbReference>
<organism evidence="4 5">
    <name type="scientific">Trichomonas vaginalis (strain ATCC PRA-98 / G3)</name>
    <dbReference type="NCBI Taxonomy" id="412133"/>
    <lineage>
        <taxon>Eukaryota</taxon>
        <taxon>Metamonada</taxon>
        <taxon>Parabasalia</taxon>
        <taxon>Trichomonadida</taxon>
        <taxon>Trichomonadidae</taxon>
        <taxon>Trichomonas</taxon>
    </lineage>
</organism>
<dbReference type="PROSITE" id="PS50088">
    <property type="entry name" value="ANK_REPEAT"/>
    <property type="match status" value="4"/>
</dbReference>
<dbReference type="KEGG" id="tva:4755465"/>
<dbReference type="Pfam" id="PF13606">
    <property type="entry name" value="Ank_3"/>
    <property type="match status" value="1"/>
</dbReference>
<dbReference type="Pfam" id="PF12796">
    <property type="entry name" value="Ank_2"/>
    <property type="match status" value="2"/>
</dbReference>
<name>A2FBP1_TRIV3</name>
<keyword evidence="2 3" id="KW-0040">ANK repeat</keyword>
<reference evidence="4" key="1">
    <citation type="submission" date="2006-10" db="EMBL/GenBank/DDBJ databases">
        <authorList>
            <person name="Amadeo P."/>
            <person name="Zhao Q."/>
            <person name="Wortman J."/>
            <person name="Fraser-Liggett C."/>
            <person name="Carlton J."/>
        </authorList>
    </citation>
    <scope>NUCLEOTIDE SEQUENCE</scope>
    <source>
        <strain evidence="4">G3</strain>
    </source>
</reference>